<evidence type="ECO:0000256" key="6">
    <source>
        <dbReference type="ARBA" id="ARBA00023136"/>
    </source>
</evidence>
<dbReference type="AlphaFoldDB" id="A0A1V8SZX8"/>
<evidence type="ECO:0000256" key="3">
    <source>
        <dbReference type="ARBA" id="ARBA00022692"/>
    </source>
</evidence>
<evidence type="ECO:0000313" key="9">
    <source>
        <dbReference type="EMBL" id="OQO04619.1"/>
    </source>
</evidence>
<comment type="similarity">
    <text evidence="2 7">Belongs to the derlin family.</text>
</comment>
<comment type="function">
    <text evidence="7">May be involved in the degradation of misfolded endoplasmic reticulum (ER) luminal proteins.</text>
</comment>
<name>A0A1V8SZX8_9PEZI</name>
<evidence type="ECO:0000256" key="7">
    <source>
        <dbReference type="RuleBase" id="RU363059"/>
    </source>
</evidence>
<dbReference type="OrthoDB" id="19102at2759"/>
<gene>
    <name evidence="9" type="ORF">B0A48_09541</name>
</gene>
<dbReference type="PANTHER" id="PTHR11009">
    <property type="entry name" value="DER1-LIKE PROTEIN, DERLIN"/>
    <property type="match status" value="1"/>
</dbReference>
<feature type="region of interest" description="Disordered" evidence="8">
    <location>
        <begin position="223"/>
        <end position="265"/>
    </location>
</feature>
<keyword evidence="5 7" id="KW-1133">Transmembrane helix</keyword>
<feature type="transmembrane region" description="Helical" evidence="7">
    <location>
        <begin position="143"/>
        <end position="167"/>
    </location>
</feature>
<evidence type="ECO:0000256" key="8">
    <source>
        <dbReference type="SAM" id="MobiDB-lite"/>
    </source>
</evidence>
<evidence type="ECO:0000256" key="1">
    <source>
        <dbReference type="ARBA" id="ARBA00004477"/>
    </source>
</evidence>
<dbReference type="InParanoid" id="A0A1V8SZX8"/>
<protein>
    <recommendedName>
        <fullName evidence="7">Derlin</fullName>
    </recommendedName>
</protein>
<comment type="subcellular location">
    <subcellularLocation>
        <location evidence="1 7">Endoplasmic reticulum membrane</location>
        <topology evidence="1 7">Multi-pass membrane protein</topology>
    </subcellularLocation>
</comment>
<proteinExistence type="inferred from homology"/>
<sequence>MSAMDMFWAMPPVTRTLIAAAVGLSWPAHLINMPDPYYLYFLDYKVLTLKALPELWRLVTPFLLTGPKLSLILDPYFLYQYGSELEIRSSRFSDPGDFLVYLVFISVVILVVCGYFMGGIMFMSPLTLALAYTYAQENPQRQLSYFVVTFSAKYLPYCMLAMTFLMASPEAAFVQSSGLIAAHMYEFLAKIWPEYGGGRSIISTPITVRRWFETPGGTAAARPYGTAISGNTTTVPQRATGSGGSWTSGAAGAWNARGSGRRLGD</sequence>
<dbReference type="Gene3D" id="1.20.1540.10">
    <property type="entry name" value="Rhomboid-like"/>
    <property type="match status" value="1"/>
</dbReference>
<organism evidence="9 10">
    <name type="scientific">Cryoendolithus antarcticus</name>
    <dbReference type="NCBI Taxonomy" id="1507870"/>
    <lineage>
        <taxon>Eukaryota</taxon>
        <taxon>Fungi</taxon>
        <taxon>Dikarya</taxon>
        <taxon>Ascomycota</taxon>
        <taxon>Pezizomycotina</taxon>
        <taxon>Dothideomycetes</taxon>
        <taxon>Dothideomycetidae</taxon>
        <taxon>Cladosporiales</taxon>
        <taxon>Cladosporiaceae</taxon>
        <taxon>Cryoendolithus</taxon>
    </lineage>
</organism>
<dbReference type="STRING" id="1507870.A0A1V8SZX8"/>
<keyword evidence="3 7" id="KW-0812">Transmembrane</keyword>
<dbReference type="SUPFAM" id="SSF144091">
    <property type="entry name" value="Rhomboid-like"/>
    <property type="match status" value="1"/>
</dbReference>
<dbReference type="InterPro" id="IPR007599">
    <property type="entry name" value="DER1"/>
</dbReference>
<evidence type="ECO:0000256" key="2">
    <source>
        <dbReference type="ARBA" id="ARBA00008917"/>
    </source>
</evidence>
<feature type="compositionally biased region" description="Polar residues" evidence="8">
    <location>
        <begin position="228"/>
        <end position="237"/>
    </location>
</feature>
<dbReference type="Pfam" id="PF04511">
    <property type="entry name" value="DER1"/>
    <property type="match status" value="1"/>
</dbReference>
<evidence type="ECO:0000256" key="5">
    <source>
        <dbReference type="ARBA" id="ARBA00022989"/>
    </source>
</evidence>
<evidence type="ECO:0000313" key="10">
    <source>
        <dbReference type="Proteomes" id="UP000192596"/>
    </source>
</evidence>
<dbReference type="Proteomes" id="UP000192596">
    <property type="component" value="Unassembled WGS sequence"/>
</dbReference>
<keyword evidence="6 7" id="KW-0472">Membrane</keyword>
<dbReference type="GO" id="GO:0005789">
    <property type="term" value="C:endoplasmic reticulum membrane"/>
    <property type="evidence" value="ECO:0007669"/>
    <property type="project" value="UniProtKB-SubCell"/>
</dbReference>
<keyword evidence="4 7" id="KW-0256">Endoplasmic reticulum</keyword>
<dbReference type="EMBL" id="NAJO01000021">
    <property type="protein sequence ID" value="OQO04619.1"/>
    <property type="molecule type" value="Genomic_DNA"/>
</dbReference>
<dbReference type="InterPro" id="IPR035952">
    <property type="entry name" value="Rhomboid-like_sf"/>
</dbReference>
<accession>A0A1V8SZX8</accession>
<comment type="caution">
    <text evidence="7">Lacks conserved residue(s) required for the propagation of feature annotation.</text>
</comment>
<reference evidence="10" key="1">
    <citation type="submission" date="2017-03" db="EMBL/GenBank/DDBJ databases">
        <title>Genomes of endolithic fungi from Antarctica.</title>
        <authorList>
            <person name="Coleine C."/>
            <person name="Masonjones S."/>
            <person name="Stajich J.E."/>
        </authorList>
    </citation>
    <scope>NUCLEOTIDE SEQUENCE [LARGE SCALE GENOMIC DNA]</scope>
    <source>
        <strain evidence="10">CCFEE 5527</strain>
    </source>
</reference>
<keyword evidence="10" id="KW-1185">Reference proteome</keyword>
<feature type="transmembrane region" description="Helical" evidence="7">
    <location>
        <begin position="98"/>
        <end position="123"/>
    </location>
</feature>
<comment type="caution">
    <text evidence="9">The sequence shown here is derived from an EMBL/GenBank/DDBJ whole genome shotgun (WGS) entry which is preliminary data.</text>
</comment>
<dbReference type="GO" id="GO:0006950">
    <property type="term" value="P:response to stress"/>
    <property type="evidence" value="ECO:0007669"/>
    <property type="project" value="UniProtKB-ARBA"/>
</dbReference>
<evidence type="ECO:0000256" key="4">
    <source>
        <dbReference type="ARBA" id="ARBA00022824"/>
    </source>
</evidence>